<reference evidence="8 9" key="3">
    <citation type="journal article" date="2011" name="Nat. Chem. Biol.">
        <title>Reveromycin A biosynthesis uses RevG and RevJ for stereospecific spiroacetal formation.</title>
        <authorList>
            <person name="Takahashi S."/>
            <person name="Toyoda A."/>
            <person name="Sekiyama Y."/>
            <person name="Takagi H."/>
            <person name="Nogawa T."/>
            <person name="Uramoto M."/>
            <person name="Suzuki R."/>
            <person name="Koshino H."/>
            <person name="Kumano T."/>
            <person name="Panthee S."/>
            <person name="Dairi T."/>
            <person name="Ishikawa J."/>
            <person name="Ikeda H."/>
            <person name="Sakaki Y."/>
            <person name="Osada H."/>
        </authorList>
    </citation>
    <scope>NUCLEOTIDE SEQUENCE [LARGE SCALE GENOMIC DNA]</scope>
    <source>
        <strain evidence="8 9">SN-593</strain>
    </source>
</reference>
<feature type="transmembrane region" description="Helical" evidence="7">
    <location>
        <begin position="191"/>
        <end position="215"/>
    </location>
</feature>
<dbReference type="SUPFAM" id="SSF103473">
    <property type="entry name" value="MFS general substrate transporter"/>
    <property type="match status" value="1"/>
</dbReference>
<evidence type="ECO:0000256" key="3">
    <source>
        <dbReference type="ARBA" id="ARBA00022692"/>
    </source>
</evidence>
<keyword evidence="3 7" id="KW-0812">Transmembrane</keyword>
<dbReference type="CDD" id="cd06173">
    <property type="entry name" value="MFS_MefA_like"/>
    <property type="match status" value="1"/>
</dbReference>
<keyword evidence="2" id="KW-1003">Cell membrane</keyword>
<feature type="transmembrane region" description="Helical" evidence="7">
    <location>
        <begin position="253"/>
        <end position="273"/>
    </location>
</feature>
<dbReference type="Pfam" id="PF07690">
    <property type="entry name" value="MFS_1"/>
    <property type="match status" value="1"/>
</dbReference>
<feature type="transmembrane region" description="Helical" evidence="7">
    <location>
        <begin position="409"/>
        <end position="428"/>
    </location>
</feature>
<dbReference type="InterPro" id="IPR036259">
    <property type="entry name" value="MFS_trans_sf"/>
</dbReference>
<evidence type="ECO:0000256" key="4">
    <source>
        <dbReference type="ARBA" id="ARBA00022989"/>
    </source>
</evidence>
<dbReference type="GO" id="GO:0005886">
    <property type="term" value="C:plasma membrane"/>
    <property type="evidence" value="ECO:0007669"/>
    <property type="project" value="UniProtKB-SubCell"/>
</dbReference>
<evidence type="ECO:0000256" key="6">
    <source>
        <dbReference type="SAM" id="MobiDB-lite"/>
    </source>
</evidence>
<gene>
    <name evidence="8" type="ORF">RVR_875</name>
</gene>
<dbReference type="PANTHER" id="PTHR23513:SF6">
    <property type="entry name" value="MAJOR FACILITATOR SUPERFAMILY ASSOCIATED DOMAIN-CONTAINING PROTEIN"/>
    <property type="match status" value="1"/>
</dbReference>
<organism evidence="8 9">
    <name type="scientific">Actinacidiphila reveromycinica</name>
    <dbReference type="NCBI Taxonomy" id="659352"/>
    <lineage>
        <taxon>Bacteria</taxon>
        <taxon>Bacillati</taxon>
        <taxon>Actinomycetota</taxon>
        <taxon>Actinomycetes</taxon>
        <taxon>Kitasatosporales</taxon>
        <taxon>Streptomycetaceae</taxon>
        <taxon>Actinacidiphila</taxon>
    </lineage>
</organism>
<feature type="transmembrane region" description="Helical" evidence="7">
    <location>
        <begin position="73"/>
        <end position="95"/>
    </location>
</feature>
<dbReference type="Proteomes" id="UP000595703">
    <property type="component" value="Chromosome"/>
</dbReference>
<accession>A0A7U3UNK7</accession>
<keyword evidence="5 7" id="KW-0472">Membrane</keyword>
<feature type="compositionally biased region" description="Low complexity" evidence="6">
    <location>
        <begin position="17"/>
        <end position="28"/>
    </location>
</feature>
<comment type="subcellular location">
    <subcellularLocation>
        <location evidence="1">Cell membrane</location>
        <topology evidence="1">Multi-pass membrane protein</topology>
    </subcellularLocation>
</comment>
<feature type="transmembrane region" description="Helical" evidence="7">
    <location>
        <begin position="318"/>
        <end position="336"/>
    </location>
</feature>
<reference evidence="8 9" key="4">
    <citation type="journal article" date="2020" name="Sci. Rep.">
        <title>beta-carboline chemical signals induce reveromycin production through a LuxR family regulator in Streptomyces sp. SN-593.</title>
        <authorList>
            <person name="Panthee S."/>
            <person name="Kito N."/>
            <person name="Hayashi T."/>
            <person name="Shimizu T."/>
            <person name="Ishikawa J."/>
            <person name="Hamamoto H."/>
            <person name="Osada H."/>
            <person name="Takahashi S."/>
        </authorList>
    </citation>
    <scope>NUCLEOTIDE SEQUENCE [LARGE SCALE GENOMIC DNA]</scope>
    <source>
        <strain evidence="8 9">SN-593</strain>
    </source>
</reference>
<feature type="transmembrane region" description="Helical" evidence="7">
    <location>
        <begin position="383"/>
        <end position="403"/>
    </location>
</feature>
<feature type="transmembrane region" description="Helical" evidence="7">
    <location>
        <begin position="107"/>
        <end position="126"/>
    </location>
</feature>
<dbReference type="GO" id="GO:0022857">
    <property type="term" value="F:transmembrane transporter activity"/>
    <property type="evidence" value="ECO:0007669"/>
    <property type="project" value="InterPro"/>
</dbReference>
<dbReference type="EMBL" id="AP018365">
    <property type="protein sequence ID" value="BBA95849.1"/>
    <property type="molecule type" value="Genomic_DNA"/>
</dbReference>
<dbReference type="InterPro" id="IPR011701">
    <property type="entry name" value="MFS"/>
</dbReference>
<dbReference type="AlphaFoldDB" id="A0A7U3UNK7"/>
<evidence type="ECO:0000256" key="5">
    <source>
        <dbReference type="ARBA" id="ARBA00023136"/>
    </source>
</evidence>
<sequence length="449" mass="44356">MPMSVEKTDGTNGSPTGDAPAADPPDGASAGWAATRDVNLYWCGQTASAFGSVFTTIALPVVAVVHLNASAGAIGLISAAATAPILLLGFPAGALADRLAHPRRALILLDLICAAAVGVVALGLAAGAVSLLWLGLLCAIMGATSTLSMSVYFLHLRQLVGPDGIGGARARLQAGQYGAALVGRLLAGPAIALLGAAAALSVDVASYLLSAAALVTMRSTDLVPRGPAPSVLTSLRGAMAGLRLFTGDGFHRALGVFIVVPAAALAGVTALTGPFLLRVIHLPTAAYGSLFALSGLMGLSGSAVAGRVLAPGRDARRVLLGGFTAAMICSLLLPLSGGPLPLAAFCAAMGIGLPIFFGAIANVAVSSVLVASMSEETLGRAMAALQVCVATAGLVGALGSGVLGDWLGVRGALWAMGLLALGGIVLSLPPALRAARVAADVPEPEPAPV</sequence>
<feature type="transmembrane region" description="Helical" evidence="7">
    <location>
        <begin position="342"/>
        <end position="371"/>
    </location>
</feature>
<reference evidence="8 9" key="2">
    <citation type="journal article" date="2011" name="J. Antibiot.">
        <title>Furaquinocins I and J: novel polyketide isoprenoid hybrid compounds from Streptomyces reveromyceticus SN-593.</title>
        <authorList>
            <person name="Panthee S."/>
            <person name="Takahashi S."/>
            <person name="Takagi H."/>
            <person name="Nogawa T."/>
            <person name="Oowada E."/>
            <person name="Uramoto M."/>
            <person name="Osada H."/>
        </authorList>
    </citation>
    <scope>NUCLEOTIDE SEQUENCE [LARGE SCALE GENOMIC DNA]</scope>
    <source>
        <strain evidence="8 9">SN-593</strain>
    </source>
</reference>
<evidence type="ECO:0000256" key="7">
    <source>
        <dbReference type="SAM" id="Phobius"/>
    </source>
</evidence>
<feature type="region of interest" description="Disordered" evidence="6">
    <location>
        <begin position="1"/>
        <end position="28"/>
    </location>
</feature>
<evidence type="ECO:0000256" key="2">
    <source>
        <dbReference type="ARBA" id="ARBA00022475"/>
    </source>
</evidence>
<dbReference type="Gene3D" id="1.20.1250.20">
    <property type="entry name" value="MFS general substrate transporter like domains"/>
    <property type="match status" value="1"/>
</dbReference>
<keyword evidence="4 7" id="KW-1133">Transmembrane helix</keyword>
<feature type="transmembrane region" description="Helical" evidence="7">
    <location>
        <begin position="285"/>
        <end position="306"/>
    </location>
</feature>
<dbReference type="KEGG" id="arev:RVR_875"/>
<reference evidence="8 9" key="1">
    <citation type="journal article" date="2010" name="J. Bacteriol.">
        <title>Biochemical characterization of a novel indole prenyltransferase from Streptomyces sp. SN-593.</title>
        <authorList>
            <person name="Takahashi S."/>
            <person name="Takagi H."/>
            <person name="Toyoda A."/>
            <person name="Uramoto M."/>
            <person name="Nogawa T."/>
            <person name="Ueki M."/>
            <person name="Sakaki Y."/>
            <person name="Osada H."/>
        </authorList>
    </citation>
    <scope>NUCLEOTIDE SEQUENCE [LARGE SCALE GENOMIC DNA]</scope>
    <source>
        <strain evidence="8 9">SN-593</strain>
    </source>
</reference>
<evidence type="ECO:0000313" key="9">
    <source>
        <dbReference type="Proteomes" id="UP000595703"/>
    </source>
</evidence>
<protein>
    <submittedName>
        <fullName evidence="8">Putative membrane transport protein</fullName>
    </submittedName>
</protein>
<dbReference type="PANTHER" id="PTHR23513">
    <property type="entry name" value="INTEGRAL MEMBRANE EFFLUX PROTEIN-RELATED"/>
    <property type="match status" value="1"/>
</dbReference>
<feature type="transmembrane region" description="Helical" evidence="7">
    <location>
        <begin position="46"/>
        <end position="67"/>
    </location>
</feature>
<proteinExistence type="predicted"/>
<name>A0A7U3UNK7_9ACTN</name>
<feature type="transmembrane region" description="Helical" evidence="7">
    <location>
        <begin position="132"/>
        <end position="154"/>
    </location>
</feature>
<evidence type="ECO:0000313" key="8">
    <source>
        <dbReference type="EMBL" id="BBA95849.1"/>
    </source>
</evidence>
<keyword evidence="9" id="KW-1185">Reference proteome</keyword>
<evidence type="ECO:0000256" key="1">
    <source>
        <dbReference type="ARBA" id="ARBA00004651"/>
    </source>
</evidence>